<name>A0A1H1S1W9_MUCMA</name>
<organism evidence="1 2">
    <name type="scientific">Mucilaginibacter mallensis</name>
    <dbReference type="NCBI Taxonomy" id="652787"/>
    <lineage>
        <taxon>Bacteria</taxon>
        <taxon>Pseudomonadati</taxon>
        <taxon>Bacteroidota</taxon>
        <taxon>Sphingobacteriia</taxon>
        <taxon>Sphingobacteriales</taxon>
        <taxon>Sphingobacteriaceae</taxon>
        <taxon>Mucilaginibacter</taxon>
    </lineage>
</organism>
<evidence type="ECO:0000313" key="1">
    <source>
        <dbReference type="EMBL" id="SDS42040.1"/>
    </source>
</evidence>
<dbReference type="AlphaFoldDB" id="A0A1H1S1W9"/>
<dbReference type="EMBL" id="LT629740">
    <property type="protein sequence ID" value="SDS42040.1"/>
    <property type="molecule type" value="Genomic_DNA"/>
</dbReference>
<dbReference type="RefSeq" id="WP_091370154.1">
    <property type="nucleotide sequence ID" value="NZ_LT629740.1"/>
</dbReference>
<sequence>MKSDMEDKEWLDDSMSLKQVNPNNPFTVPAGYFDGLEQRITSYIHLDELKTGAPEGFTVPKNYFDELSANIQSRIAIDELTGADKPGFAVPENYFDELSANIQSRIAIDEQTSTDEPAFTVPENYFDELSANIQSKIAVDELVNADEHGFAVPENYFNDLQDQITACILVEQTLGETEEAFTVPTDYFNQLNKRILNNTVNQDIVRRKGIVRKMLTSGSFKYAAAACFALVIGTGIFVKQVTDPIAEHNSSFLHQQISTLPVSDIQSYLQQDVDANDTQHAVIDEGAPVNDNGLNNALQDLKEATQ</sequence>
<dbReference type="Proteomes" id="UP000199679">
    <property type="component" value="Chromosome I"/>
</dbReference>
<dbReference type="STRING" id="652787.SAMN05216490_1122"/>
<keyword evidence="2" id="KW-1185">Reference proteome</keyword>
<evidence type="ECO:0000313" key="2">
    <source>
        <dbReference type="Proteomes" id="UP000199679"/>
    </source>
</evidence>
<reference evidence="1 2" key="1">
    <citation type="submission" date="2016-10" db="EMBL/GenBank/DDBJ databases">
        <authorList>
            <person name="de Groot N.N."/>
        </authorList>
    </citation>
    <scope>NUCLEOTIDE SEQUENCE [LARGE SCALE GENOMIC DNA]</scope>
    <source>
        <strain evidence="1 2">MP1X4</strain>
    </source>
</reference>
<dbReference type="OrthoDB" id="677448at2"/>
<accession>A0A1H1S1W9</accession>
<gene>
    <name evidence="1" type="ORF">SAMN05216490_1122</name>
</gene>
<protein>
    <submittedName>
        <fullName evidence="1">Uncharacterized protein</fullName>
    </submittedName>
</protein>
<proteinExistence type="predicted"/>